<accession>B7S946</accession>
<evidence type="ECO:0000313" key="2">
    <source>
        <dbReference type="EMBL" id="ACE75421.1"/>
    </source>
</evidence>
<reference evidence="2" key="1">
    <citation type="submission" date="2007-06" db="EMBL/GenBank/DDBJ databases">
        <title>Bracovirus Evolution: Comparative Genomics of Multiple Viral and Proviral Genomes.</title>
        <authorList>
            <person name="Desjardins C.A."/>
            <person name="Gundersen-Rindal D.E."/>
            <person name="Hostetler J.B."/>
            <person name="Tallon L.J."/>
            <person name="Utterback T.R."/>
            <person name="Fuester R.W."/>
            <person name="Schatz M.C."/>
            <person name="Pedroni M.J."/>
            <person name="Fadrosh D.W."/>
            <person name="Haas B.J."/>
            <person name="Toms B.S."/>
            <person name="Chen D."/>
            <person name="Nene V."/>
        </authorList>
    </citation>
    <scope>NUCLEOTIDE SEQUENCE</scope>
</reference>
<name>B7S946_GLYIN</name>
<gene>
    <name evidence="2" type="ORF">GIP_L8_0350</name>
</gene>
<proteinExistence type="predicted"/>
<organism evidence="2">
    <name type="scientific">Glyptapanteles indiensis</name>
    <name type="common">Parasitoid wasp</name>
    <dbReference type="NCBI Taxonomy" id="92994"/>
    <lineage>
        <taxon>Eukaryota</taxon>
        <taxon>Metazoa</taxon>
        <taxon>Ecdysozoa</taxon>
        <taxon>Arthropoda</taxon>
        <taxon>Hexapoda</taxon>
        <taxon>Insecta</taxon>
        <taxon>Pterygota</taxon>
        <taxon>Neoptera</taxon>
        <taxon>Endopterygota</taxon>
        <taxon>Hymenoptera</taxon>
        <taxon>Apocrita</taxon>
        <taxon>Ichneumonoidea</taxon>
        <taxon>Braconidae</taxon>
        <taxon>Microgastrinae</taxon>
        <taxon>Glyptapanteles</taxon>
    </lineage>
</organism>
<evidence type="ECO:0008006" key="3">
    <source>
        <dbReference type="Google" id="ProtNLM"/>
    </source>
</evidence>
<sequence length="121" mass="13495">MADRKPTTYKKVSEQDMSSLVRAFRKLSPMKRQYCELSKSDSTSSMSSGSSFVSNSSVSMMQVQQSSSSSKYQAGSSNPGPSGVKDKEIKKEKELLKKLEKNVKDTSKTLNEYVAVHNRKK</sequence>
<dbReference type="EMBL" id="EF710657">
    <property type="protein sequence ID" value="ACE75421.1"/>
    <property type="molecule type" value="Genomic_DNA"/>
</dbReference>
<evidence type="ECO:0000256" key="1">
    <source>
        <dbReference type="SAM" id="MobiDB-lite"/>
    </source>
</evidence>
<feature type="region of interest" description="Disordered" evidence="1">
    <location>
        <begin position="34"/>
        <end position="91"/>
    </location>
</feature>
<dbReference type="AlphaFoldDB" id="B7S946"/>
<feature type="compositionally biased region" description="Low complexity" evidence="1">
    <location>
        <begin position="40"/>
        <end position="70"/>
    </location>
</feature>
<feature type="compositionally biased region" description="Polar residues" evidence="1">
    <location>
        <begin position="71"/>
        <end position="80"/>
    </location>
</feature>
<protein>
    <recommendedName>
        <fullName evidence="3">Ser-rich protein</fullName>
    </recommendedName>
</protein>